<sequence length="219" mass="24131">MKVYNIAIDGPSGAGKSTVAKILAGRLGIMYLDTGALYRAVGLKAMRCGWDENDEKVAALLEDTDVSVRFENGLQKVYLDGEDVTEAIRLGGVSEYGSRFSALPSVRRALLGMQRKAASEASCVLDGRDIGTCVLPDAEYKFFLTASVDNRAKRRYEELKNKGQSVTLEKVREDIVARDERDTNRPVAPLRKADDAIEINSDDMSADEVAERMIGYIRK</sequence>
<reference evidence="10" key="1">
    <citation type="journal article" date="2021" name="PeerJ">
        <title>Extensive microbial diversity within the chicken gut microbiome revealed by metagenomics and culture.</title>
        <authorList>
            <person name="Gilroy R."/>
            <person name="Ravi A."/>
            <person name="Getino M."/>
            <person name="Pursley I."/>
            <person name="Horton D.L."/>
            <person name="Alikhan N.F."/>
            <person name="Baker D."/>
            <person name="Gharbi K."/>
            <person name="Hall N."/>
            <person name="Watson M."/>
            <person name="Adriaenssens E.M."/>
            <person name="Foster-Nyarko E."/>
            <person name="Jarju S."/>
            <person name="Secka A."/>
            <person name="Antonio M."/>
            <person name="Oren A."/>
            <person name="Chaudhuri R.R."/>
            <person name="La Ragione R."/>
            <person name="Hildebrand F."/>
            <person name="Pallen M.J."/>
        </authorList>
    </citation>
    <scope>NUCLEOTIDE SEQUENCE</scope>
    <source>
        <strain evidence="10">12435</strain>
    </source>
</reference>
<comment type="caution">
    <text evidence="10">The sequence shown here is derived from an EMBL/GenBank/DDBJ whole genome shotgun (WGS) entry which is preliminary data.</text>
</comment>
<dbReference type="InterPro" id="IPR027417">
    <property type="entry name" value="P-loop_NTPase"/>
</dbReference>
<evidence type="ECO:0000256" key="1">
    <source>
        <dbReference type="ARBA" id="ARBA00009427"/>
    </source>
</evidence>
<evidence type="ECO:0000256" key="2">
    <source>
        <dbReference type="ARBA" id="ARBA00022679"/>
    </source>
</evidence>
<dbReference type="PANTHER" id="PTHR21299">
    <property type="entry name" value="CYTIDYLATE KINASE/PANTOATE-BETA-ALANINE LIGASE"/>
    <property type="match status" value="1"/>
</dbReference>
<evidence type="ECO:0000256" key="8">
    <source>
        <dbReference type="HAMAP-Rule" id="MF_00238"/>
    </source>
</evidence>
<dbReference type="GO" id="GO:0015949">
    <property type="term" value="P:nucleobase-containing small molecule interconversion"/>
    <property type="evidence" value="ECO:0007669"/>
    <property type="project" value="TreeGrafter"/>
</dbReference>
<comment type="subcellular location">
    <subcellularLocation>
        <location evidence="8">Cytoplasm</location>
    </subcellularLocation>
</comment>
<dbReference type="GO" id="GO:0005829">
    <property type="term" value="C:cytosol"/>
    <property type="evidence" value="ECO:0007669"/>
    <property type="project" value="TreeGrafter"/>
</dbReference>
<reference evidence="10" key="2">
    <citation type="submission" date="2021-04" db="EMBL/GenBank/DDBJ databases">
        <authorList>
            <person name="Gilroy R."/>
        </authorList>
    </citation>
    <scope>NUCLEOTIDE SEQUENCE</scope>
    <source>
        <strain evidence="10">12435</strain>
    </source>
</reference>
<dbReference type="EC" id="2.7.4.25" evidence="8"/>
<dbReference type="Gene3D" id="3.40.50.300">
    <property type="entry name" value="P-loop containing nucleotide triphosphate hydrolases"/>
    <property type="match status" value="1"/>
</dbReference>
<dbReference type="HAMAP" id="MF_00238">
    <property type="entry name" value="Cytidyl_kinase_type1"/>
    <property type="match status" value="1"/>
</dbReference>
<evidence type="ECO:0000259" key="9">
    <source>
        <dbReference type="Pfam" id="PF02224"/>
    </source>
</evidence>
<dbReference type="PANTHER" id="PTHR21299:SF2">
    <property type="entry name" value="CYTIDYLATE KINASE"/>
    <property type="match status" value="1"/>
</dbReference>
<comment type="catalytic activity">
    <reaction evidence="6 8">
        <text>dCMP + ATP = dCDP + ADP</text>
        <dbReference type="Rhea" id="RHEA:25094"/>
        <dbReference type="ChEBI" id="CHEBI:30616"/>
        <dbReference type="ChEBI" id="CHEBI:57566"/>
        <dbReference type="ChEBI" id="CHEBI:58593"/>
        <dbReference type="ChEBI" id="CHEBI:456216"/>
        <dbReference type="EC" id="2.7.4.25"/>
    </reaction>
</comment>
<dbReference type="AlphaFoldDB" id="A0A9D1TQY3"/>
<dbReference type="NCBIfam" id="TIGR00017">
    <property type="entry name" value="cmk"/>
    <property type="match status" value="1"/>
</dbReference>
<evidence type="ECO:0000313" key="10">
    <source>
        <dbReference type="EMBL" id="HIW01909.1"/>
    </source>
</evidence>
<evidence type="ECO:0000256" key="7">
    <source>
        <dbReference type="ARBA" id="ARBA00048478"/>
    </source>
</evidence>
<evidence type="ECO:0000256" key="3">
    <source>
        <dbReference type="ARBA" id="ARBA00022741"/>
    </source>
</evidence>
<dbReference type="InterPro" id="IPR003136">
    <property type="entry name" value="Cytidylate_kin"/>
</dbReference>
<feature type="domain" description="Cytidylate kinase" evidence="9">
    <location>
        <begin position="6"/>
        <end position="218"/>
    </location>
</feature>
<dbReference type="CDD" id="cd02020">
    <property type="entry name" value="CMPK"/>
    <property type="match status" value="1"/>
</dbReference>
<dbReference type="GO" id="GO:0006220">
    <property type="term" value="P:pyrimidine nucleotide metabolic process"/>
    <property type="evidence" value="ECO:0007669"/>
    <property type="project" value="UniProtKB-UniRule"/>
</dbReference>
<dbReference type="GO" id="GO:0005524">
    <property type="term" value="F:ATP binding"/>
    <property type="evidence" value="ECO:0007669"/>
    <property type="project" value="UniProtKB-UniRule"/>
</dbReference>
<organism evidence="10 11">
    <name type="scientific">Candidatus Protoclostridium stercorigallinarum</name>
    <dbReference type="NCBI Taxonomy" id="2838741"/>
    <lineage>
        <taxon>Bacteria</taxon>
        <taxon>Bacillati</taxon>
        <taxon>Bacillota</taxon>
        <taxon>Clostridia</taxon>
        <taxon>Candidatus Protoclostridium</taxon>
    </lineage>
</organism>
<dbReference type="GO" id="GO:0036431">
    <property type="term" value="F:dCMP kinase activity"/>
    <property type="evidence" value="ECO:0007669"/>
    <property type="project" value="InterPro"/>
</dbReference>
<dbReference type="Pfam" id="PF02224">
    <property type="entry name" value="Cytidylate_kin"/>
    <property type="match status" value="1"/>
</dbReference>
<feature type="binding site" evidence="8">
    <location>
        <begin position="10"/>
        <end position="18"/>
    </location>
    <ligand>
        <name>ATP</name>
        <dbReference type="ChEBI" id="CHEBI:30616"/>
    </ligand>
</feature>
<dbReference type="SUPFAM" id="SSF52540">
    <property type="entry name" value="P-loop containing nucleoside triphosphate hydrolases"/>
    <property type="match status" value="1"/>
</dbReference>
<keyword evidence="8" id="KW-0963">Cytoplasm</keyword>
<evidence type="ECO:0000256" key="4">
    <source>
        <dbReference type="ARBA" id="ARBA00022777"/>
    </source>
</evidence>
<evidence type="ECO:0000256" key="5">
    <source>
        <dbReference type="ARBA" id="ARBA00022840"/>
    </source>
</evidence>
<keyword evidence="4 8" id="KW-0418">Kinase</keyword>
<name>A0A9D1TQY3_9FIRM</name>
<gene>
    <name evidence="8 10" type="primary">cmk</name>
    <name evidence="10" type="ORF">H9892_01000</name>
</gene>
<protein>
    <recommendedName>
        <fullName evidence="8">Cytidylate kinase</fullName>
        <shortName evidence="8">CK</shortName>
        <ecNumber evidence="8">2.7.4.25</ecNumber>
    </recommendedName>
    <alternativeName>
        <fullName evidence="8">Cytidine monophosphate kinase</fullName>
        <shortName evidence="8">CMP kinase</shortName>
    </alternativeName>
</protein>
<dbReference type="InterPro" id="IPR011994">
    <property type="entry name" value="Cytidylate_kinase_dom"/>
</dbReference>
<evidence type="ECO:0000256" key="6">
    <source>
        <dbReference type="ARBA" id="ARBA00047615"/>
    </source>
</evidence>
<keyword evidence="3 8" id="KW-0547">Nucleotide-binding</keyword>
<dbReference type="EMBL" id="DXHS01000017">
    <property type="protein sequence ID" value="HIW01909.1"/>
    <property type="molecule type" value="Genomic_DNA"/>
</dbReference>
<evidence type="ECO:0000313" key="11">
    <source>
        <dbReference type="Proteomes" id="UP000823990"/>
    </source>
</evidence>
<keyword evidence="5 8" id="KW-0067">ATP-binding</keyword>
<comment type="catalytic activity">
    <reaction evidence="7 8">
        <text>CMP + ATP = CDP + ADP</text>
        <dbReference type="Rhea" id="RHEA:11600"/>
        <dbReference type="ChEBI" id="CHEBI:30616"/>
        <dbReference type="ChEBI" id="CHEBI:58069"/>
        <dbReference type="ChEBI" id="CHEBI:60377"/>
        <dbReference type="ChEBI" id="CHEBI:456216"/>
        <dbReference type="EC" id="2.7.4.25"/>
    </reaction>
</comment>
<dbReference type="Proteomes" id="UP000823990">
    <property type="component" value="Unassembled WGS sequence"/>
</dbReference>
<accession>A0A9D1TQY3</accession>
<comment type="similarity">
    <text evidence="1 8">Belongs to the cytidylate kinase family. Type 1 subfamily.</text>
</comment>
<keyword evidence="2 8" id="KW-0808">Transferase</keyword>
<proteinExistence type="inferred from homology"/>